<feature type="compositionally biased region" description="Basic and acidic residues" evidence="1">
    <location>
        <begin position="1"/>
        <end position="10"/>
    </location>
</feature>
<comment type="caution">
    <text evidence="2">The sequence shown here is derived from an EMBL/GenBank/DDBJ whole genome shotgun (WGS) entry which is preliminary data.</text>
</comment>
<evidence type="ECO:0000256" key="1">
    <source>
        <dbReference type="SAM" id="MobiDB-lite"/>
    </source>
</evidence>
<protein>
    <submittedName>
        <fullName evidence="2">Uncharacterized protein</fullName>
    </submittedName>
</protein>
<accession>A0A8T0PAP9</accession>
<dbReference type="AlphaFoldDB" id="A0A8T0PAP9"/>
<dbReference type="EMBL" id="CM029052">
    <property type="protein sequence ID" value="KAG2558690.1"/>
    <property type="molecule type" value="Genomic_DNA"/>
</dbReference>
<evidence type="ECO:0000313" key="2">
    <source>
        <dbReference type="EMBL" id="KAG2558690.1"/>
    </source>
</evidence>
<proteinExistence type="predicted"/>
<sequence length="129" mass="14669">MQTRRIEGQRRPIPSRQRTEHGFPRNAGHHERRHCRQASFKQARRNRWMGSLTVVSLRLLGELGQAHDLLPLLHLLPRRSLPGFPSPNSPVPLFTFLKRKVRSPCLFLLLGPDGSVLADGVPIYVVPSD</sequence>
<evidence type="ECO:0000313" key="3">
    <source>
        <dbReference type="Proteomes" id="UP000823388"/>
    </source>
</evidence>
<dbReference type="Proteomes" id="UP000823388">
    <property type="component" value="Chromosome 8N"/>
</dbReference>
<name>A0A8T0PAP9_PANVG</name>
<gene>
    <name evidence="2" type="ORF">PVAP13_8NG346501</name>
</gene>
<organism evidence="2 3">
    <name type="scientific">Panicum virgatum</name>
    <name type="common">Blackwell switchgrass</name>
    <dbReference type="NCBI Taxonomy" id="38727"/>
    <lineage>
        <taxon>Eukaryota</taxon>
        <taxon>Viridiplantae</taxon>
        <taxon>Streptophyta</taxon>
        <taxon>Embryophyta</taxon>
        <taxon>Tracheophyta</taxon>
        <taxon>Spermatophyta</taxon>
        <taxon>Magnoliopsida</taxon>
        <taxon>Liliopsida</taxon>
        <taxon>Poales</taxon>
        <taxon>Poaceae</taxon>
        <taxon>PACMAD clade</taxon>
        <taxon>Panicoideae</taxon>
        <taxon>Panicodae</taxon>
        <taxon>Paniceae</taxon>
        <taxon>Panicinae</taxon>
        <taxon>Panicum</taxon>
        <taxon>Panicum sect. Hiantes</taxon>
    </lineage>
</organism>
<reference evidence="2" key="1">
    <citation type="submission" date="2020-05" db="EMBL/GenBank/DDBJ databases">
        <title>WGS assembly of Panicum virgatum.</title>
        <authorList>
            <person name="Lovell J.T."/>
            <person name="Jenkins J."/>
            <person name="Shu S."/>
            <person name="Juenger T.E."/>
            <person name="Schmutz J."/>
        </authorList>
    </citation>
    <scope>NUCLEOTIDE SEQUENCE</scope>
    <source>
        <strain evidence="2">AP13</strain>
    </source>
</reference>
<keyword evidence="3" id="KW-1185">Reference proteome</keyword>
<feature type="compositionally biased region" description="Basic residues" evidence="1">
    <location>
        <begin position="30"/>
        <end position="39"/>
    </location>
</feature>
<feature type="region of interest" description="Disordered" evidence="1">
    <location>
        <begin position="1"/>
        <end position="39"/>
    </location>
</feature>